<evidence type="ECO:0000256" key="7">
    <source>
        <dbReference type="SAM" id="Phobius"/>
    </source>
</evidence>
<dbReference type="eggNOG" id="ENOG502SQWM">
    <property type="taxonomic scope" value="Eukaryota"/>
</dbReference>
<dbReference type="InterPro" id="IPR015920">
    <property type="entry name" value="Cellobiose_DH-like_cyt"/>
</dbReference>
<dbReference type="SMART" id="SM00665">
    <property type="entry name" value="B561"/>
    <property type="match status" value="1"/>
</dbReference>
<keyword evidence="3 7" id="KW-0812">Transmembrane</keyword>
<dbReference type="SUPFAM" id="SSF49344">
    <property type="entry name" value="CBD9-like"/>
    <property type="match status" value="1"/>
</dbReference>
<evidence type="ECO:0000256" key="3">
    <source>
        <dbReference type="ARBA" id="ARBA00022692"/>
    </source>
</evidence>
<dbReference type="AlphaFoldDB" id="S3CL43"/>
<dbReference type="Proteomes" id="UP000016922">
    <property type="component" value="Unassembled WGS sequence"/>
</dbReference>
<dbReference type="KEGG" id="glz:GLAREA_02398"/>
<dbReference type="RefSeq" id="XP_008085675.1">
    <property type="nucleotide sequence ID" value="XM_008087484.1"/>
</dbReference>
<feature type="transmembrane region" description="Helical" evidence="7">
    <location>
        <begin position="221"/>
        <end position="237"/>
    </location>
</feature>
<comment type="subcellular location">
    <subcellularLocation>
        <location evidence="1">Membrane</location>
    </subcellularLocation>
</comment>
<dbReference type="InterPro" id="IPR006593">
    <property type="entry name" value="Cyt_b561/ferric_Rdtase_TM"/>
</dbReference>
<feature type="transmembrane region" description="Helical" evidence="7">
    <location>
        <begin position="257"/>
        <end position="275"/>
    </location>
</feature>
<dbReference type="SUPFAM" id="SSF53182">
    <property type="entry name" value="Pyrrolidone carboxyl peptidase (pyroglutamate aminopeptidase)"/>
    <property type="match status" value="1"/>
</dbReference>
<evidence type="ECO:0000256" key="4">
    <source>
        <dbReference type="ARBA" id="ARBA00022982"/>
    </source>
</evidence>
<evidence type="ECO:0000256" key="2">
    <source>
        <dbReference type="ARBA" id="ARBA00022448"/>
    </source>
</evidence>
<dbReference type="PANTHER" id="PTHR47797:SF3">
    <property type="entry name" value="CYTOCHROME B561 DOMAIN-CONTAINING PROTEIN"/>
    <property type="match status" value="1"/>
</dbReference>
<dbReference type="PANTHER" id="PTHR47797">
    <property type="entry name" value="DEHYDROGENASE, PUTATIVE (AFU_ORTHOLOGUE AFUA_8G05805)-RELATED"/>
    <property type="match status" value="1"/>
</dbReference>
<evidence type="ECO:0000256" key="1">
    <source>
        <dbReference type="ARBA" id="ARBA00004370"/>
    </source>
</evidence>
<dbReference type="InterPro" id="IPR036440">
    <property type="entry name" value="Peptidase_C15-like_sf"/>
</dbReference>
<dbReference type="Gene3D" id="1.20.120.1770">
    <property type="match status" value="1"/>
</dbReference>
<evidence type="ECO:0000259" key="8">
    <source>
        <dbReference type="SMART" id="SM00665"/>
    </source>
</evidence>
<dbReference type="GO" id="GO:0016020">
    <property type="term" value="C:membrane"/>
    <property type="evidence" value="ECO:0007669"/>
    <property type="project" value="UniProtKB-SubCell"/>
</dbReference>
<accession>S3CL43</accession>
<dbReference type="OrthoDB" id="408631at2759"/>
<dbReference type="HOGENOM" id="CLU_461543_0_0_1"/>
<dbReference type="Pfam" id="PF03188">
    <property type="entry name" value="Cytochrom_B561"/>
    <property type="match status" value="1"/>
</dbReference>
<feature type="domain" description="Cytochrome b561" evidence="8">
    <location>
        <begin position="189"/>
        <end position="318"/>
    </location>
</feature>
<protein>
    <submittedName>
        <fullName evidence="9">CBD9-like protein</fullName>
    </submittedName>
</protein>
<keyword evidence="4" id="KW-0249">Electron transport</keyword>
<proteinExistence type="predicted"/>
<sequence length="591" mass="66469">MDVRIFKNETTSGDDYYFTLATAFGEQKGWLAIGSGTHMEDALMFVIYPTIENEGLFLTTRTTIKHYPPHILQYATPIVEVQETKVENLTNIMKWTCYGCNMWSGSKFDSSAESQPFIFARNYEQIATSRNSPKVLQQHDVYGVLFFDLLHANGDLKEQPASPSIDLTSLDVEIADISDSTHKMTAHQAHGIIMCLAFGAILPFGVLAIRWKPLASFTKHWVIQLLFTVTEFLGAFIGWRKSIANGGIRNLNDPHKIFGMVITAVLSFQIFLGYLHHRQYLAKMRETYSLAPLKLGKYHKYFGRCVFVGGAINVCIGFRKGHHTPSYYCDEKKKSKYTVLVTGMGAFPKDPGNEAGGHYSEDNNASHLITKLLPSKLAPFSEYNSTALEIEILNPTSGPGCAVKSEYGYVRKYCKELWESYGNKIDFIIHLGMADGWEWYTLERSAWKEGTVKSVDEGNGRMSEPLEYYMPPDDVGETSKDLSGPCPWGETVPNQLWAVSGIDVDRIAQQTEQALNLKSEREGNGKIEVRPHPDAGNYICGFISYESFAQAFVNRYSAKAIFCHVPGWQDEERLETGRDFVCHLIGQLATQ</sequence>
<evidence type="ECO:0000256" key="5">
    <source>
        <dbReference type="ARBA" id="ARBA00022989"/>
    </source>
</evidence>
<organism evidence="9 10">
    <name type="scientific">Glarea lozoyensis (strain ATCC 20868 / MF5171)</name>
    <dbReference type="NCBI Taxonomy" id="1116229"/>
    <lineage>
        <taxon>Eukaryota</taxon>
        <taxon>Fungi</taxon>
        <taxon>Dikarya</taxon>
        <taxon>Ascomycota</taxon>
        <taxon>Pezizomycotina</taxon>
        <taxon>Leotiomycetes</taxon>
        <taxon>Helotiales</taxon>
        <taxon>Helotiaceae</taxon>
        <taxon>Glarea</taxon>
    </lineage>
</organism>
<feature type="transmembrane region" description="Helical" evidence="7">
    <location>
        <begin position="189"/>
        <end position="209"/>
    </location>
</feature>
<evidence type="ECO:0000256" key="6">
    <source>
        <dbReference type="ARBA" id="ARBA00023136"/>
    </source>
</evidence>
<dbReference type="CDD" id="cd09630">
    <property type="entry name" value="CDH_like_cytochrome"/>
    <property type="match status" value="1"/>
</dbReference>
<dbReference type="Gene3D" id="2.60.40.1210">
    <property type="entry name" value="Cellobiose dehydrogenase, cytochrome domain"/>
    <property type="match status" value="1"/>
</dbReference>
<name>S3CL43_GLAL2</name>
<dbReference type="Pfam" id="PF16010">
    <property type="entry name" value="CDH-cyt"/>
    <property type="match status" value="1"/>
</dbReference>
<evidence type="ECO:0000313" key="9">
    <source>
        <dbReference type="EMBL" id="EPE26485.1"/>
    </source>
</evidence>
<gene>
    <name evidence="9" type="ORF">GLAREA_02398</name>
</gene>
<dbReference type="Gene3D" id="3.40.630.20">
    <property type="entry name" value="Peptidase C15, pyroglutamyl peptidase I-like"/>
    <property type="match status" value="1"/>
</dbReference>
<dbReference type="GeneID" id="19461455"/>
<keyword evidence="5 7" id="KW-1133">Transmembrane helix</keyword>
<keyword evidence="6 7" id="KW-0472">Membrane</keyword>
<keyword evidence="10" id="KW-1185">Reference proteome</keyword>
<evidence type="ECO:0000313" key="10">
    <source>
        <dbReference type="Proteomes" id="UP000016922"/>
    </source>
</evidence>
<dbReference type="EMBL" id="KE145370">
    <property type="protein sequence ID" value="EPE26485.1"/>
    <property type="molecule type" value="Genomic_DNA"/>
</dbReference>
<dbReference type="CDD" id="cd08760">
    <property type="entry name" value="Cyt_b561_FRRS1_like"/>
    <property type="match status" value="1"/>
</dbReference>
<reference evidence="9 10" key="1">
    <citation type="journal article" date="2013" name="BMC Genomics">
        <title>Genomics-driven discovery of the pneumocandin biosynthetic gene cluster in the fungus Glarea lozoyensis.</title>
        <authorList>
            <person name="Chen L."/>
            <person name="Yue Q."/>
            <person name="Zhang X."/>
            <person name="Xiang M."/>
            <person name="Wang C."/>
            <person name="Li S."/>
            <person name="Che Y."/>
            <person name="Ortiz-Lopez F.J."/>
            <person name="Bills G.F."/>
            <person name="Liu X."/>
            <person name="An Z."/>
        </authorList>
    </citation>
    <scope>NUCLEOTIDE SEQUENCE [LARGE SCALE GENOMIC DNA]</scope>
    <source>
        <strain evidence="10">ATCC 20868 / MF5171</strain>
    </source>
</reference>
<keyword evidence="2" id="KW-0813">Transport</keyword>